<keyword evidence="7" id="KW-1185">Reference proteome</keyword>
<keyword evidence="4" id="KW-0732">Signal</keyword>
<dbReference type="AlphaFoldDB" id="A0A841JX33"/>
<dbReference type="SUPFAM" id="SSF49464">
    <property type="entry name" value="Carboxypeptidase regulatory domain-like"/>
    <property type="match status" value="1"/>
</dbReference>
<dbReference type="Gene3D" id="2.40.170.20">
    <property type="entry name" value="TonB-dependent receptor, beta-barrel domain"/>
    <property type="match status" value="1"/>
</dbReference>
<dbReference type="EMBL" id="JACHEK010000002">
    <property type="protein sequence ID" value="MBB6142998.1"/>
    <property type="molecule type" value="Genomic_DNA"/>
</dbReference>
<sequence>MKHLCPRLLLLILCVTTLAIAQSTDATISGLVVDPSGRIIPDAEIVILNETTGIHYTNKTNGTGIYTVSILPPGQYRLQVSKIGFKTLIKPGIVLNVQSAVALNFTLPIGAASESITVEAGTSLLNTTDASVGTVVDRKLVSNIPLNGRSFQDLISLTPGVVTQSPQSGSTLGDNGDFSVNGQRTESNNYTIDGVTGNIASGDGYGGAGAATGGALGGATALGTTQSLISVDALQEFRVQTSTYSAEYGRSPGGQFSLVTRSGTKIFHGTLFDYLRNDFFDANDWFNDHYGKPISALRQNDFGGTFGGPMWIPGIYNGKNNTFFFVSYEGLRLTQPTAAAIQYVPDLFMRQQAAAAIQPILNAYPLPNGLDYGNSVSPNLAQFIAPFSLPSSIDSTSVRIDHTFGDHLSAFFRYGYTPSSTTSRPDFARLESSTNIQTYTLGLSSQFSTRFNNDWRLGYDRTASSNVGVVDNFGGATPVNLAAAMGAGSLSGSYPAIYLSIPGIGTSLFTAPNSTNFGRQWNLVDTFTMSAGRHELKFGVDYRHIISPLRPADPQILVEYLSPQSLLNNLADYPDVSRFIAATPVFNETALFAQDQWRVAPSVQLSLGIRWEVNPPPTEAHGHDAYTLRGSIGNPASLTVAPQGTPLWKTTWYNFAPRLGVAWTAHRQSGRETVVRSGGGVFFDNLNQIGALGYLGLGFRASQIYSGSSLPFTSAQLLFPVTTTAPYTSAVIYAFPSHLQQPYTLQWNTSVQQALGKMQTFTISYVGANGRRLVNMQELYLNSLNSNFNGVLYFPGGVTSSYQALQGQFQRSVSHGLQVLASYTWSHSLDFGSTSATLPLMRGNSDYDVRNSLQAGLSWDLPKVSTNRLADALLNGWGLDGRVIARSAFPIPLTGSAYVDPATGNETYSGLSFVANQPLYLHSSQYPGGRIINPQAFTIPPTGIQGDAPRNFVRGFGATQINFAARREFHLHDALALQFRAEAFNLLNHPNFGYVDPTYTDATFGQATQMLNRSLGTVASQYQQGGARSMQFALKLLF</sequence>
<dbReference type="OrthoDB" id="97893at2"/>
<feature type="domain" description="TonB-dependent transporter Oar-like beta-barrel" evidence="5">
    <location>
        <begin position="259"/>
        <end position="351"/>
    </location>
</feature>
<dbReference type="Proteomes" id="UP000538666">
    <property type="component" value="Unassembled WGS sequence"/>
</dbReference>
<feature type="signal peptide" evidence="4">
    <location>
        <begin position="1"/>
        <end position="21"/>
    </location>
</feature>
<name>A0A841JX33_9BACT</name>
<dbReference type="InterPro" id="IPR036942">
    <property type="entry name" value="Beta-barrel_TonB_sf"/>
</dbReference>
<dbReference type="InterPro" id="IPR057601">
    <property type="entry name" value="Oar-like_b-barrel"/>
</dbReference>
<dbReference type="Pfam" id="PF13620">
    <property type="entry name" value="CarboxypepD_reg"/>
    <property type="match status" value="1"/>
</dbReference>
<evidence type="ECO:0000256" key="3">
    <source>
        <dbReference type="ARBA" id="ARBA00023237"/>
    </source>
</evidence>
<proteinExistence type="predicted"/>
<evidence type="ECO:0000256" key="2">
    <source>
        <dbReference type="ARBA" id="ARBA00023136"/>
    </source>
</evidence>
<gene>
    <name evidence="6" type="ORF">HNQ77_000942</name>
</gene>
<dbReference type="InterPro" id="IPR008969">
    <property type="entry name" value="CarboxyPept-like_regulatory"/>
</dbReference>
<dbReference type="RefSeq" id="WP_050061948.1">
    <property type="nucleotide sequence ID" value="NZ_JACHEK010000002.1"/>
</dbReference>
<evidence type="ECO:0000256" key="1">
    <source>
        <dbReference type="ARBA" id="ARBA00004442"/>
    </source>
</evidence>
<comment type="caution">
    <text evidence="6">The sequence shown here is derived from an EMBL/GenBank/DDBJ whole genome shotgun (WGS) entry which is preliminary data.</text>
</comment>
<keyword evidence="3" id="KW-0998">Cell outer membrane</keyword>
<feature type="chain" id="PRO_5032474474" description="TonB-dependent transporter Oar-like beta-barrel domain-containing protein" evidence="4">
    <location>
        <begin position="22"/>
        <end position="1038"/>
    </location>
</feature>
<keyword evidence="2" id="KW-0472">Membrane</keyword>
<evidence type="ECO:0000313" key="6">
    <source>
        <dbReference type="EMBL" id="MBB6142998.1"/>
    </source>
</evidence>
<dbReference type="Gene3D" id="2.60.40.1120">
    <property type="entry name" value="Carboxypeptidase-like, regulatory domain"/>
    <property type="match status" value="1"/>
</dbReference>
<feature type="domain" description="TonB-dependent transporter Oar-like beta-barrel" evidence="5">
    <location>
        <begin position="354"/>
        <end position="1010"/>
    </location>
</feature>
<accession>A0A841JX33</accession>
<evidence type="ECO:0000256" key="4">
    <source>
        <dbReference type="SAM" id="SignalP"/>
    </source>
</evidence>
<dbReference type="Pfam" id="PF25183">
    <property type="entry name" value="OMP_b-brl_4"/>
    <property type="match status" value="2"/>
</dbReference>
<evidence type="ECO:0000259" key="5">
    <source>
        <dbReference type="Pfam" id="PF25183"/>
    </source>
</evidence>
<comment type="subcellular location">
    <subcellularLocation>
        <location evidence="1">Cell outer membrane</location>
    </subcellularLocation>
</comment>
<protein>
    <recommendedName>
        <fullName evidence="5">TonB-dependent transporter Oar-like beta-barrel domain-containing protein</fullName>
    </recommendedName>
</protein>
<reference evidence="6 7" key="1">
    <citation type="submission" date="2020-08" db="EMBL/GenBank/DDBJ databases">
        <title>Genomic Encyclopedia of Type Strains, Phase IV (KMG-IV): sequencing the most valuable type-strain genomes for metagenomic binning, comparative biology and taxonomic classification.</title>
        <authorList>
            <person name="Goeker M."/>
        </authorList>
    </citation>
    <scope>NUCLEOTIDE SEQUENCE [LARGE SCALE GENOMIC DNA]</scope>
    <source>
        <strain evidence="6 7">DSM 103733</strain>
    </source>
</reference>
<dbReference type="SUPFAM" id="SSF56935">
    <property type="entry name" value="Porins"/>
    <property type="match status" value="1"/>
</dbReference>
<dbReference type="GO" id="GO:0009279">
    <property type="term" value="C:cell outer membrane"/>
    <property type="evidence" value="ECO:0007669"/>
    <property type="project" value="UniProtKB-SubCell"/>
</dbReference>
<evidence type="ECO:0000313" key="7">
    <source>
        <dbReference type="Proteomes" id="UP000538666"/>
    </source>
</evidence>
<organism evidence="6 7">
    <name type="scientific">Silvibacterium bohemicum</name>
    <dbReference type="NCBI Taxonomy" id="1577686"/>
    <lineage>
        <taxon>Bacteria</taxon>
        <taxon>Pseudomonadati</taxon>
        <taxon>Acidobacteriota</taxon>
        <taxon>Terriglobia</taxon>
        <taxon>Terriglobales</taxon>
        <taxon>Acidobacteriaceae</taxon>
        <taxon>Silvibacterium</taxon>
    </lineage>
</organism>